<evidence type="ECO:0000313" key="11">
    <source>
        <dbReference type="Proteomes" id="UP001230220"/>
    </source>
</evidence>
<feature type="domain" description="Major facilitator superfamily (MFS) profile" evidence="9">
    <location>
        <begin position="6"/>
        <end position="382"/>
    </location>
</feature>
<accession>A0ABU0E2Z3</accession>
<dbReference type="InterPro" id="IPR024989">
    <property type="entry name" value="MFS_assoc_dom"/>
</dbReference>
<feature type="transmembrane region" description="Helical" evidence="8">
    <location>
        <begin position="7"/>
        <end position="28"/>
    </location>
</feature>
<feature type="transmembrane region" description="Helical" evidence="8">
    <location>
        <begin position="360"/>
        <end position="379"/>
    </location>
</feature>
<evidence type="ECO:0000256" key="3">
    <source>
        <dbReference type="ARBA" id="ARBA00022475"/>
    </source>
</evidence>
<keyword evidence="11" id="KW-1185">Reference proteome</keyword>
<feature type="transmembrane region" description="Helical" evidence="8">
    <location>
        <begin position="97"/>
        <end position="116"/>
    </location>
</feature>
<evidence type="ECO:0000259" key="9">
    <source>
        <dbReference type="PROSITE" id="PS50850"/>
    </source>
</evidence>
<evidence type="ECO:0000256" key="8">
    <source>
        <dbReference type="SAM" id="Phobius"/>
    </source>
</evidence>
<dbReference type="PANTHER" id="PTHR23522:SF10">
    <property type="entry name" value="3-PHENYLPROPIONIC ACID TRANSPORTER-RELATED"/>
    <property type="match status" value="1"/>
</dbReference>
<evidence type="ECO:0000256" key="4">
    <source>
        <dbReference type="ARBA" id="ARBA00022519"/>
    </source>
</evidence>
<feature type="transmembrane region" description="Helical" evidence="8">
    <location>
        <begin position="137"/>
        <end position="154"/>
    </location>
</feature>
<gene>
    <name evidence="10" type="ORF">J2S15_002008</name>
</gene>
<feature type="transmembrane region" description="Helical" evidence="8">
    <location>
        <begin position="73"/>
        <end position="91"/>
    </location>
</feature>
<evidence type="ECO:0000256" key="1">
    <source>
        <dbReference type="ARBA" id="ARBA00004429"/>
    </source>
</evidence>
<comment type="subcellular location">
    <subcellularLocation>
        <location evidence="1">Cell inner membrane</location>
        <topology evidence="1">Multi-pass membrane protein</topology>
    </subcellularLocation>
</comment>
<keyword evidence="2" id="KW-0813">Transport</keyword>
<dbReference type="InterPro" id="IPR036259">
    <property type="entry name" value="MFS_trans_sf"/>
</dbReference>
<name>A0ABU0E2Z3_9FIRM</name>
<feature type="transmembrane region" description="Helical" evidence="8">
    <location>
        <begin position="245"/>
        <end position="264"/>
    </location>
</feature>
<evidence type="ECO:0000256" key="6">
    <source>
        <dbReference type="ARBA" id="ARBA00022989"/>
    </source>
</evidence>
<dbReference type="PANTHER" id="PTHR23522">
    <property type="entry name" value="BLL5896 PROTEIN"/>
    <property type="match status" value="1"/>
</dbReference>
<keyword evidence="3" id="KW-1003">Cell membrane</keyword>
<dbReference type="InterPro" id="IPR020846">
    <property type="entry name" value="MFS_dom"/>
</dbReference>
<feature type="transmembrane region" description="Helical" evidence="8">
    <location>
        <begin position="332"/>
        <end position="354"/>
    </location>
</feature>
<feature type="transmembrane region" description="Helical" evidence="8">
    <location>
        <begin position="43"/>
        <end position="64"/>
    </location>
</feature>
<organism evidence="10 11">
    <name type="scientific">Breznakia pachnodae</name>
    <dbReference type="NCBI Taxonomy" id="265178"/>
    <lineage>
        <taxon>Bacteria</taxon>
        <taxon>Bacillati</taxon>
        <taxon>Bacillota</taxon>
        <taxon>Erysipelotrichia</taxon>
        <taxon>Erysipelotrichales</taxon>
        <taxon>Erysipelotrichaceae</taxon>
        <taxon>Breznakia</taxon>
    </lineage>
</organism>
<keyword evidence="5 8" id="KW-0812">Transmembrane</keyword>
<feature type="transmembrane region" description="Helical" evidence="8">
    <location>
        <begin position="206"/>
        <end position="225"/>
    </location>
</feature>
<evidence type="ECO:0000256" key="7">
    <source>
        <dbReference type="ARBA" id="ARBA00023136"/>
    </source>
</evidence>
<dbReference type="PROSITE" id="PS50850">
    <property type="entry name" value="MFS"/>
    <property type="match status" value="1"/>
</dbReference>
<reference evidence="10 11" key="1">
    <citation type="submission" date="2023-07" db="EMBL/GenBank/DDBJ databases">
        <title>Genomic Encyclopedia of Type Strains, Phase IV (KMG-IV): sequencing the most valuable type-strain genomes for metagenomic binning, comparative biology and taxonomic classification.</title>
        <authorList>
            <person name="Goeker M."/>
        </authorList>
    </citation>
    <scope>NUCLEOTIDE SEQUENCE [LARGE SCALE GENOMIC DNA]</scope>
    <source>
        <strain evidence="10 11">DSM 16784</strain>
    </source>
</reference>
<evidence type="ECO:0000256" key="2">
    <source>
        <dbReference type="ARBA" id="ARBA00022448"/>
    </source>
</evidence>
<dbReference type="SUPFAM" id="SSF103473">
    <property type="entry name" value="MFS general substrate transporter"/>
    <property type="match status" value="1"/>
</dbReference>
<evidence type="ECO:0000313" key="10">
    <source>
        <dbReference type="EMBL" id="MDQ0361261.1"/>
    </source>
</evidence>
<proteinExistence type="predicted"/>
<sequence>MKLTKNMGFMFVLYFISFISFAIPYGYMQTFLSHVGYNVMERGIILSGTAVVAIVGQFFVGYLCDKFNTDKKFYNLLLILFVIATCIMYSVTDRIFFLHLIFISLVGGLARTVMAVQDSWCLETDDHCKQNYGSIRAFGAIGWMIGSPLGALAIQKWGYGSLGIIFAVMTVFNIGLTFFMQDATKHEKSAGIKFRDIQILLKDKKFVIVVLIFLIINIIATADMYTVVDKMIELGGDEGIVGARWSIQAFTELPLFFAGGILLKKFGDYKIMMFGTFMYIVRFIGYAIVQSPELVVAVSLLQGVTYPLIMITSKTLVDDASPVHMRATGQTVASAVYVGVSALITPSLAGILATAVGIDMTLVIIGLSGFIALGLGVLYKKM</sequence>
<protein>
    <submittedName>
        <fullName evidence="10">MFS family arabinose efflux permease</fullName>
    </submittedName>
</protein>
<evidence type="ECO:0000256" key="5">
    <source>
        <dbReference type="ARBA" id="ARBA00022692"/>
    </source>
</evidence>
<dbReference type="EMBL" id="JAUSUR010000003">
    <property type="protein sequence ID" value="MDQ0361261.1"/>
    <property type="molecule type" value="Genomic_DNA"/>
</dbReference>
<feature type="transmembrane region" description="Helical" evidence="8">
    <location>
        <begin position="160"/>
        <end position="179"/>
    </location>
</feature>
<comment type="caution">
    <text evidence="10">The sequence shown here is derived from an EMBL/GenBank/DDBJ whole genome shotgun (WGS) entry which is preliminary data.</text>
</comment>
<dbReference type="Proteomes" id="UP001230220">
    <property type="component" value="Unassembled WGS sequence"/>
</dbReference>
<keyword evidence="6 8" id="KW-1133">Transmembrane helix</keyword>
<dbReference type="RefSeq" id="WP_307407835.1">
    <property type="nucleotide sequence ID" value="NZ_JAUSUR010000003.1"/>
</dbReference>
<dbReference type="Gene3D" id="1.20.1250.20">
    <property type="entry name" value="MFS general substrate transporter like domains"/>
    <property type="match status" value="2"/>
</dbReference>
<dbReference type="Pfam" id="PF12832">
    <property type="entry name" value="MFS_1_like"/>
    <property type="match status" value="1"/>
</dbReference>
<keyword evidence="4" id="KW-0997">Cell inner membrane</keyword>
<keyword evidence="7 8" id="KW-0472">Membrane</keyword>